<evidence type="ECO:0000256" key="8">
    <source>
        <dbReference type="ARBA" id="ARBA00022777"/>
    </source>
</evidence>
<comment type="subcellular location">
    <subcellularLocation>
        <location evidence="2">Cell membrane</location>
    </subcellularLocation>
</comment>
<dbReference type="GO" id="GO:0000155">
    <property type="term" value="F:phosphorelay sensor kinase activity"/>
    <property type="evidence" value="ECO:0007669"/>
    <property type="project" value="InterPro"/>
</dbReference>
<dbReference type="Gene3D" id="3.30.565.10">
    <property type="entry name" value="Histidine kinase-like ATPase, C-terminal domain"/>
    <property type="match status" value="1"/>
</dbReference>
<evidence type="ECO:0000313" key="17">
    <source>
        <dbReference type="Proteomes" id="UP000824225"/>
    </source>
</evidence>
<keyword evidence="4" id="KW-1003">Cell membrane</keyword>
<reference evidence="16" key="2">
    <citation type="submission" date="2021-04" db="EMBL/GenBank/DDBJ databases">
        <authorList>
            <person name="Gilroy R."/>
        </authorList>
    </citation>
    <scope>NUCLEOTIDE SEQUENCE</scope>
    <source>
        <strain evidence="16">CHK186-16707</strain>
    </source>
</reference>
<dbReference type="FunFam" id="3.30.565.10:FF:000023">
    <property type="entry name" value="PAS domain-containing sensor histidine kinase"/>
    <property type="match status" value="1"/>
</dbReference>
<protein>
    <recommendedName>
        <fullName evidence="3">histidine kinase</fullName>
        <ecNumber evidence="3">2.7.13.3</ecNumber>
    </recommendedName>
</protein>
<feature type="domain" description="Response regulatory" evidence="15">
    <location>
        <begin position="711"/>
        <end position="832"/>
    </location>
</feature>
<keyword evidence="7" id="KW-0547">Nucleotide-binding</keyword>
<dbReference type="InterPro" id="IPR004358">
    <property type="entry name" value="Sig_transdc_His_kin-like_C"/>
</dbReference>
<organism evidence="16 17">
    <name type="scientific">Candidatus Mailhella merdigallinarum</name>
    <dbReference type="NCBI Taxonomy" id="2838658"/>
    <lineage>
        <taxon>Bacteria</taxon>
        <taxon>Pseudomonadati</taxon>
        <taxon>Thermodesulfobacteriota</taxon>
        <taxon>Desulfovibrionia</taxon>
        <taxon>Desulfovibrionales</taxon>
        <taxon>Desulfovibrionaceae</taxon>
        <taxon>Mailhella</taxon>
    </lineage>
</organism>
<keyword evidence="13" id="KW-0812">Transmembrane</keyword>
<evidence type="ECO:0000256" key="2">
    <source>
        <dbReference type="ARBA" id="ARBA00004236"/>
    </source>
</evidence>
<evidence type="ECO:0000256" key="6">
    <source>
        <dbReference type="ARBA" id="ARBA00022679"/>
    </source>
</evidence>
<dbReference type="PROSITE" id="PS50110">
    <property type="entry name" value="RESPONSE_REGULATORY"/>
    <property type="match status" value="1"/>
</dbReference>
<comment type="catalytic activity">
    <reaction evidence="1">
        <text>ATP + protein L-histidine = ADP + protein N-phospho-L-histidine.</text>
        <dbReference type="EC" id="2.7.13.3"/>
    </reaction>
</comment>
<dbReference type="SUPFAM" id="SSF55874">
    <property type="entry name" value="ATPase domain of HSP90 chaperone/DNA topoisomerase II/histidine kinase"/>
    <property type="match status" value="1"/>
</dbReference>
<dbReference type="Pfam" id="PF00072">
    <property type="entry name" value="Response_reg"/>
    <property type="match status" value="1"/>
</dbReference>
<sequence>MRFRSVLRGASLNIIVFLVVLALAAGGVYLFRDTLLRNAKVTGMTLARNYAAEERSNLAVYETLLAFGTASMEKRLQDEDLEDTVRWMRIYFERLQTVLGGNVVVPYIVLDGKIIDMASQLQEKMPDFTPEERDWFKMAQKTPGVPVFSDVYEDAATGKPVVTIAQKCRTANAILAFDIFPHYFRFNFLPQNLQSHESFFLCDNNGMILYTQTGLNVPDNVLQDYAFNLIKKIQNNELEKYDSYIIDLDGNKRAIYYNRMYNGWYSIITIPHYSILKEYNTILIFLILSVCIFLAVLAILSWRSGRVNRLMKRTNEVVRVLGNSYYALYRVNFENDAYEMIKGSGYVRERLSQSGKYSELMQVMLEVIEPDAREEYRQNFSCESIRTLVSRKVRDFGGDFRRLFGEEYRWVSVRVLFDESLTPEEVVLCFREVEQEKLWQLQERKLLEDTLETARRSEKARQSFFANMSHDMRTPLNAIIGMSELARQTLDNKEKLAGYIDKIHYSSFQLKNLIDDILDLSRMAEGRLDLNNQKIDLRQCVQDCLDAYRVQAEMEHKSLQASMELENAWVMADPVRIGQLLNNLLSNAFKFTSADDAVSIAVTQIRNTGKYKFVVSDTGIGMSPEFLPHLFEPYTRENRFGSKNVAGTGLGMSITKNLVEQMNGEISVESCVGRGSTFTIVLPFVGVEPVHAEEKKEKKDAPDREALRGKRILLAEDNMVNMELAVEIFSMHGIEVVQAWNGAEAVEQFAASEPFFFHFILMDMQMPELDGCGAARQIRAMNRPDAKSVPIIAVTANAFAEDIVATTAAGMDAHVAKPIDFSLLLNILEKFIKNR</sequence>
<dbReference type="InterPro" id="IPR036097">
    <property type="entry name" value="HisK_dim/P_sf"/>
</dbReference>
<dbReference type="InterPro" id="IPR011006">
    <property type="entry name" value="CheY-like_superfamily"/>
</dbReference>
<dbReference type="SMART" id="SM00387">
    <property type="entry name" value="HATPase_c"/>
    <property type="match status" value="1"/>
</dbReference>
<dbReference type="GO" id="GO:0009927">
    <property type="term" value="F:histidine phosphotransfer kinase activity"/>
    <property type="evidence" value="ECO:0007669"/>
    <property type="project" value="TreeGrafter"/>
</dbReference>
<dbReference type="Pfam" id="PF02518">
    <property type="entry name" value="HATPase_c"/>
    <property type="match status" value="1"/>
</dbReference>
<gene>
    <name evidence="16" type="ORF">H9962_04170</name>
</gene>
<dbReference type="InterPro" id="IPR003594">
    <property type="entry name" value="HATPase_dom"/>
</dbReference>
<evidence type="ECO:0000256" key="11">
    <source>
        <dbReference type="ARBA" id="ARBA00023136"/>
    </source>
</evidence>
<evidence type="ECO:0000259" key="14">
    <source>
        <dbReference type="PROSITE" id="PS50109"/>
    </source>
</evidence>
<dbReference type="InterPro" id="IPR036890">
    <property type="entry name" value="HATPase_C_sf"/>
</dbReference>
<dbReference type="SMART" id="SM00388">
    <property type="entry name" value="HisKA"/>
    <property type="match status" value="1"/>
</dbReference>
<keyword evidence="8" id="KW-0418">Kinase</keyword>
<keyword evidence="5 12" id="KW-0597">Phosphoprotein</keyword>
<dbReference type="EMBL" id="DXAN01000011">
    <property type="protein sequence ID" value="HJA08371.1"/>
    <property type="molecule type" value="Genomic_DNA"/>
</dbReference>
<dbReference type="CDD" id="cd17546">
    <property type="entry name" value="REC_hyHK_CKI1_RcsC-like"/>
    <property type="match status" value="1"/>
</dbReference>
<dbReference type="Proteomes" id="UP000824225">
    <property type="component" value="Unassembled WGS sequence"/>
</dbReference>
<keyword evidence="11 13" id="KW-0472">Membrane</keyword>
<feature type="transmembrane region" description="Helical" evidence="13">
    <location>
        <begin position="12"/>
        <end position="31"/>
    </location>
</feature>
<dbReference type="Gene3D" id="3.30.450.20">
    <property type="entry name" value="PAS domain"/>
    <property type="match status" value="2"/>
</dbReference>
<evidence type="ECO:0000256" key="12">
    <source>
        <dbReference type="PROSITE-ProRule" id="PRU00169"/>
    </source>
</evidence>
<dbReference type="SMART" id="SM00448">
    <property type="entry name" value="REC"/>
    <property type="match status" value="1"/>
</dbReference>
<evidence type="ECO:0000259" key="15">
    <source>
        <dbReference type="PROSITE" id="PS50110"/>
    </source>
</evidence>
<keyword evidence="6" id="KW-0808">Transferase</keyword>
<keyword evidence="10" id="KW-0902">Two-component regulatory system</keyword>
<evidence type="ECO:0000256" key="1">
    <source>
        <dbReference type="ARBA" id="ARBA00000085"/>
    </source>
</evidence>
<dbReference type="InterPro" id="IPR005467">
    <property type="entry name" value="His_kinase_dom"/>
</dbReference>
<keyword evidence="13" id="KW-1133">Transmembrane helix</keyword>
<evidence type="ECO:0000256" key="10">
    <source>
        <dbReference type="ARBA" id="ARBA00023012"/>
    </source>
</evidence>
<evidence type="ECO:0000256" key="3">
    <source>
        <dbReference type="ARBA" id="ARBA00012438"/>
    </source>
</evidence>
<dbReference type="Gene3D" id="1.10.287.130">
    <property type="match status" value="1"/>
</dbReference>
<dbReference type="AlphaFoldDB" id="A0A9D2KL48"/>
<feature type="transmembrane region" description="Helical" evidence="13">
    <location>
        <begin position="282"/>
        <end position="302"/>
    </location>
</feature>
<dbReference type="SUPFAM" id="SSF47384">
    <property type="entry name" value="Homodimeric domain of signal transducing histidine kinase"/>
    <property type="match status" value="1"/>
</dbReference>
<proteinExistence type="predicted"/>
<evidence type="ECO:0000256" key="5">
    <source>
        <dbReference type="ARBA" id="ARBA00022553"/>
    </source>
</evidence>
<dbReference type="Gene3D" id="3.40.50.2300">
    <property type="match status" value="1"/>
</dbReference>
<dbReference type="PRINTS" id="PR00344">
    <property type="entry name" value="BCTRLSENSOR"/>
</dbReference>
<evidence type="ECO:0000313" key="16">
    <source>
        <dbReference type="EMBL" id="HJA08371.1"/>
    </source>
</evidence>
<comment type="caution">
    <text evidence="16">The sequence shown here is derived from an EMBL/GenBank/DDBJ whole genome shotgun (WGS) entry which is preliminary data.</text>
</comment>
<accession>A0A9D2KL48</accession>
<dbReference type="Pfam" id="PF00512">
    <property type="entry name" value="HisKA"/>
    <property type="match status" value="1"/>
</dbReference>
<feature type="modified residue" description="4-aspartylphosphate" evidence="12">
    <location>
        <position position="763"/>
    </location>
</feature>
<evidence type="ECO:0000256" key="4">
    <source>
        <dbReference type="ARBA" id="ARBA00022475"/>
    </source>
</evidence>
<dbReference type="PROSITE" id="PS50109">
    <property type="entry name" value="HIS_KIN"/>
    <property type="match status" value="1"/>
</dbReference>
<dbReference type="InterPro" id="IPR003661">
    <property type="entry name" value="HisK_dim/P_dom"/>
</dbReference>
<reference evidence="16" key="1">
    <citation type="journal article" date="2021" name="PeerJ">
        <title>Extensive microbial diversity within the chicken gut microbiome revealed by metagenomics and culture.</title>
        <authorList>
            <person name="Gilroy R."/>
            <person name="Ravi A."/>
            <person name="Getino M."/>
            <person name="Pursley I."/>
            <person name="Horton D.L."/>
            <person name="Alikhan N.F."/>
            <person name="Baker D."/>
            <person name="Gharbi K."/>
            <person name="Hall N."/>
            <person name="Watson M."/>
            <person name="Adriaenssens E.M."/>
            <person name="Foster-Nyarko E."/>
            <person name="Jarju S."/>
            <person name="Secka A."/>
            <person name="Antonio M."/>
            <person name="Oren A."/>
            <person name="Chaudhuri R.R."/>
            <person name="La Ragione R."/>
            <person name="Hildebrand F."/>
            <person name="Pallen M.J."/>
        </authorList>
    </citation>
    <scope>NUCLEOTIDE SEQUENCE</scope>
    <source>
        <strain evidence="16">CHK186-16707</strain>
    </source>
</reference>
<dbReference type="CDD" id="cd00082">
    <property type="entry name" value="HisKA"/>
    <property type="match status" value="1"/>
</dbReference>
<name>A0A9D2KL48_9BACT</name>
<evidence type="ECO:0000256" key="9">
    <source>
        <dbReference type="ARBA" id="ARBA00022840"/>
    </source>
</evidence>
<dbReference type="EC" id="2.7.13.3" evidence="3"/>
<dbReference type="SUPFAM" id="SSF52172">
    <property type="entry name" value="CheY-like"/>
    <property type="match status" value="1"/>
</dbReference>
<evidence type="ECO:0000256" key="7">
    <source>
        <dbReference type="ARBA" id="ARBA00022741"/>
    </source>
</evidence>
<keyword evidence="9" id="KW-0067">ATP-binding</keyword>
<dbReference type="GO" id="GO:0005524">
    <property type="term" value="F:ATP binding"/>
    <property type="evidence" value="ECO:0007669"/>
    <property type="project" value="UniProtKB-KW"/>
</dbReference>
<dbReference type="GO" id="GO:0005886">
    <property type="term" value="C:plasma membrane"/>
    <property type="evidence" value="ECO:0007669"/>
    <property type="project" value="UniProtKB-SubCell"/>
</dbReference>
<dbReference type="PANTHER" id="PTHR43047">
    <property type="entry name" value="TWO-COMPONENT HISTIDINE PROTEIN KINASE"/>
    <property type="match status" value="1"/>
</dbReference>
<dbReference type="PANTHER" id="PTHR43047:SF66">
    <property type="entry name" value="HISKA"/>
    <property type="match status" value="1"/>
</dbReference>
<dbReference type="InterPro" id="IPR001789">
    <property type="entry name" value="Sig_transdc_resp-reg_receiver"/>
</dbReference>
<evidence type="ECO:0000256" key="13">
    <source>
        <dbReference type="SAM" id="Phobius"/>
    </source>
</evidence>
<feature type="domain" description="Histidine kinase" evidence="14">
    <location>
        <begin position="467"/>
        <end position="686"/>
    </location>
</feature>